<keyword evidence="3" id="KW-1185">Reference proteome</keyword>
<sequence length="142" mass="14855">MRALRRTAIALIAAAATTFAVTACDPDDSNSSPASLSSTAGLVPAAVSRIATTPPPLVDPYSTNGTWLVPAEIAPGNYRVIPKNSRGGYWETCADAGCDIDFDGSDHTGLIDNDNVDGPGVVNIPTWAYSIKLRNVRLAPIQ</sequence>
<dbReference type="AlphaFoldDB" id="A0A231GT57"/>
<comment type="caution">
    <text evidence="2">The sequence shown here is derived from an EMBL/GenBank/DDBJ whole genome shotgun (WGS) entry which is preliminary data.</text>
</comment>
<dbReference type="RefSeq" id="WP_039781934.1">
    <property type="nucleotide sequence ID" value="NZ_JAAXOR010000007.1"/>
</dbReference>
<organism evidence="2 3">
    <name type="scientific">Nocardia cerradoensis</name>
    <dbReference type="NCBI Taxonomy" id="85688"/>
    <lineage>
        <taxon>Bacteria</taxon>
        <taxon>Bacillati</taxon>
        <taxon>Actinomycetota</taxon>
        <taxon>Actinomycetes</taxon>
        <taxon>Mycobacteriales</taxon>
        <taxon>Nocardiaceae</taxon>
        <taxon>Nocardia</taxon>
    </lineage>
</organism>
<name>A0A231GT57_9NOCA</name>
<proteinExistence type="predicted"/>
<dbReference type="EMBL" id="NGAF01000096">
    <property type="protein sequence ID" value="OXR39661.1"/>
    <property type="molecule type" value="Genomic_DNA"/>
</dbReference>
<evidence type="ECO:0000256" key="1">
    <source>
        <dbReference type="SAM" id="SignalP"/>
    </source>
</evidence>
<evidence type="ECO:0000313" key="3">
    <source>
        <dbReference type="Proteomes" id="UP000215506"/>
    </source>
</evidence>
<dbReference type="PROSITE" id="PS51257">
    <property type="entry name" value="PROKAR_LIPOPROTEIN"/>
    <property type="match status" value="1"/>
</dbReference>
<feature type="signal peptide" evidence="1">
    <location>
        <begin position="1"/>
        <end position="23"/>
    </location>
</feature>
<keyword evidence="1" id="KW-0732">Signal</keyword>
<reference evidence="2 3" key="1">
    <citation type="submission" date="2017-07" db="EMBL/GenBank/DDBJ databases">
        <title>First draft Genome Sequence of Nocardia cerradoensis isolated from human infection.</title>
        <authorList>
            <person name="Carrasco G."/>
        </authorList>
    </citation>
    <scope>NUCLEOTIDE SEQUENCE [LARGE SCALE GENOMIC DNA]</scope>
    <source>
        <strain evidence="2 3">CNM20130759</strain>
    </source>
</reference>
<gene>
    <name evidence="2" type="ORF">B7C42_08266</name>
</gene>
<protein>
    <recommendedName>
        <fullName evidence="4">Lipoprotein</fullName>
    </recommendedName>
</protein>
<accession>A0A231GT57</accession>
<feature type="chain" id="PRO_5038749003" description="Lipoprotein" evidence="1">
    <location>
        <begin position="24"/>
        <end position="142"/>
    </location>
</feature>
<evidence type="ECO:0000313" key="2">
    <source>
        <dbReference type="EMBL" id="OXR39661.1"/>
    </source>
</evidence>
<dbReference type="Proteomes" id="UP000215506">
    <property type="component" value="Unassembled WGS sequence"/>
</dbReference>
<evidence type="ECO:0008006" key="4">
    <source>
        <dbReference type="Google" id="ProtNLM"/>
    </source>
</evidence>